<gene>
    <name evidence="11" type="ORF">HUG17_1403</name>
</gene>
<evidence type="ECO:0000256" key="4">
    <source>
        <dbReference type="ARBA" id="ARBA00022664"/>
    </source>
</evidence>
<dbReference type="Pfam" id="PF12108">
    <property type="entry name" value="SF3a60_bindingd"/>
    <property type="match status" value="1"/>
</dbReference>
<keyword evidence="4" id="KW-0507">mRNA processing</keyword>
<feature type="domain" description="Matrin-type" evidence="10">
    <location>
        <begin position="372"/>
        <end position="403"/>
    </location>
</feature>
<keyword evidence="5" id="KW-0479">Metal-binding</keyword>
<reference evidence="11" key="2">
    <citation type="journal article" date="2021" name="World Allergy Organ. J.">
        <title>Chromosome-level assembly of Dermatophagoides farinae genome and transcriptome reveals two novel allergens Der f 37 and Der f 39.</title>
        <authorList>
            <person name="Chen J."/>
            <person name="Cai Z."/>
            <person name="Fan D."/>
            <person name="Hu J."/>
            <person name="Hou Y."/>
            <person name="He Y."/>
            <person name="Zhang Z."/>
            <person name="Zhao Z."/>
            <person name="Gao P."/>
            <person name="Hu W."/>
            <person name="Sun J."/>
            <person name="Li J."/>
            <person name="Ji K."/>
        </authorList>
    </citation>
    <scope>NUCLEOTIDE SEQUENCE</scope>
    <source>
        <strain evidence="11">JKM2019</strain>
    </source>
</reference>
<dbReference type="InterPro" id="IPR031774">
    <property type="entry name" value="SF3A3_dom"/>
</dbReference>
<sequence length="467" mass="55067">MESFLEDHRLLHEERERIENAMVRELIVKKTTHREHINSDHHVKYLLDKYINVTKRIITMYDDKTGTIKSEIAAMQTNEFNEFYLRLKNVKDFYRNHQNEIAIPIGAEYEKFVQDRESDINLVDFTDEEGYGKFLDLNENFNRYINLKGIVGTNFSKIDYLTYLNTFDRFYDIPKEKKFHSGYEKYLESLNEYLEHYIDRVKPLLPTKDIVEKLKEDFERMWANHQVPGWPKETSGVLSNTGAPLDLQAFNSWEELASLGLDRLKSALIALDLKCGGTLEERAKRLWQIRDKSPDEIDPKLFAKRKGFSMDPEKQKAIAFMEILIYKYIDILDEQRQSTKENVQRKQARTAGWDGKPIPYWLYKLHGLNISYTCEICGNAIYKGPKAFQKHFAEWRHAHGMRCLGIPNTAHFANVTKIEDALALWEKLKNEKHKEKFQPANEEEYEDSQGNVVNKKTYEDLKRQGLL</sequence>
<dbReference type="Pfam" id="PF16837">
    <property type="entry name" value="SF3A3"/>
    <property type="match status" value="1"/>
</dbReference>
<name>A0A9D4SLT9_DERFA</name>
<dbReference type="EMBL" id="SDOV01000001">
    <property type="protein sequence ID" value="KAH7645865.1"/>
    <property type="molecule type" value="Genomic_DNA"/>
</dbReference>
<keyword evidence="7" id="KW-0862">Zinc</keyword>
<dbReference type="Proteomes" id="UP000828236">
    <property type="component" value="Unassembled WGS sequence"/>
</dbReference>
<dbReference type="AlphaFoldDB" id="A0A9D4SLT9"/>
<comment type="similarity">
    <text evidence="2">Belongs to the SF3A3 family.</text>
</comment>
<evidence type="ECO:0000256" key="6">
    <source>
        <dbReference type="ARBA" id="ARBA00022771"/>
    </source>
</evidence>
<dbReference type="PROSITE" id="PS50171">
    <property type="entry name" value="ZF_MATRIN"/>
    <property type="match status" value="1"/>
</dbReference>
<comment type="caution">
    <text evidence="11">The sequence shown here is derived from an EMBL/GenBank/DDBJ whole genome shotgun (WGS) entry which is preliminary data.</text>
</comment>
<dbReference type="InterPro" id="IPR025086">
    <property type="entry name" value="SDE2/SF3A3_SAP"/>
</dbReference>
<dbReference type="GO" id="GO:0003723">
    <property type="term" value="F:RNA binding"/>
    <property type="evidence" value="ECO:0007669"/>
    <property type="project" value="InterPro"/>
</dbReference>
<evidence type="ECO:0000256" key="3">
    <source>
        <dbReference type="ARBA" id="ARBA00022553"/>
    </source>
</evidence>
<dbReference type="Pfam" id="PF13297">
    <property type="entry name" value="SDE2_2C"/>
    <property type="match status" value="1"/>
</dbReference>
<dbReference type="InterPro" id="IPR051421">
    <property type="entry name" value="RNA_Proc_DNA_Dmg_Regulator"/>
</dbReference>
<dbReference type="PANTHER" id="PTHR12786:SF2">
    <property type="entry name" value="SPLICING FACTOR 3A SUBUNIT 3"/>
    <property type="match status" value="1"/>
</dbReference>
<evidence type="ECO:0000256" key="5">
    <source>
        <dbReference type="ARBA" id="ARBA00022723"/>
    </source>
</evidence>
<dbReference type="GO" id="GO:0005681">
    <property type="term" value="C:spliceosomal complex"/>
    <property type="evidence" value="ECO:0007669"/>
    <property type="project" value="InterPro"/>
</dbReference>
<evidence type="ECO:0000256" key="9">
    <source>
        <dbReference type="ARBA" id="ARBA00023242"/>
    </source>
</evidence>
<keyword evidence="6" id="KW-0863">Zinc-finger</keyword>
<dbReference type="InterPro" id="IPR021966">
    <property type="entry name" value="SF3a60_bindingd"/>
</dbReference>
<keyword evidence="8" id="KW-0508">mRNA splicing</keyword>
<accession>A0A9D4SLT9</accession>
<evidence type="ECO:0000256" key="1">
    <source>
        <dbReference type="ARBA" id="ARBA00004123"/>
    </source>
</evidence>
<evidence type="ECO:0000256" key="2">
    <source>
        <dbReference type="ARBA" id="ARBA00008776"/>
    </source>
</evidence>
<comment type="subcellular location">
    <subcellularLocation>
        <location evidence="1">Nucleus</location>
    </subcellularLocation>
</comment>
<evidence type="ECO:0000259" key="10">
    <source>
        <dbReference type="PROSITE" id="PS50171"/>
    </source>
</evidence>
<keyword evidence="3" id="KW-0597">Phosphoprotein</keyword>
<dbReference type="Pfam" id="PF11931">
    <property type="entry name" value="SF3a60_Prp9_C"/>
    <property type="match status" value="1"/>
</dbReference>
<dbReference type="GO" id="GO:0008270">
    <property type="term" value="F:zinc ion binding"/>
    <property type="evidence" value="ECO:0007669"/>
    <property type="project" value="UniProtKB-KW"/>
</dbReference>
<dbReference type="InterPro" id="IPR024598">
    <property type="entry name" value="SF3a60/Prp9_C"/>
</dbReference>
<protein>
    <submittedName>
        <fullName evidence="11">Splicing factor 3a subunit 3</fullName>
    </submittedName>
</protein>
<evidence type="ECO:0000256" key="7">
    <source>
        <dbReference type="ARBA" id="ARBA00022833"/>
    </source>
</evidence>
<keyword evidence="9" id="KW-0539">Nucleus</keyword>
<evidence type="ECO:0000313" key="11">
    <source>
        <dbReference type="EMBL" id="KAH7645865.1"/>
    </source>
</evidence>
<dbReference type="GO" id="GO:0000398">
    <property type="term" value="P:mRNA splicing, via spliceosome"/>
    <property type="evidence" value="ECO:0007669"/>
    <property type="project" value="InterPro"/>
</dbReference>
<evidence type="ECO:0000256" key="8">
    <source>
        <dbReference type="ARBA" id="ARBA00023187"/>
    </source>
</evidence>
<dbReference type="InterPro" id="IPR000690">
    <property type="entry name" value="Matrin/U1-C_Znf_C2H2"/>
</dbReference>
<dbReference type="PANTHER" id="PTHR12786">
    <property type="entry name" value="SPLICING FACTOR SF3A-RELATED"/>
    <property type="match status" value="1"/>
</dbReference>
<reference evidence="11" key="1">
    <citation type="submission" date="2020-06" db="EMBL/GenBank/DDBJ databases">
        <authorList>
            <person name="Ji K."/>
            <person name="Li J."/>
        </authorList>
    </citation>
    <scope>NUCLEOTIDE SEQUENCE</scope>
    <source>
        <strain evidence="11">JKM2019</strain>
        <tissue evidence="11">Whole body</tissue>
    </source>
</reference>
<organism evidence="11">
    <name type="scientific">Dermatophagoides farinae</name>
    <name type="common">American house dust mite</name>
    <dbReference type="NCBI Taxonomy" id="6954"/>
    <lineage>
        <taxon>Eukaryota</taxon>
        <taxon>Metazoa</taxon>
        <taxon>Ecdysozoa</taxon>
        <taxon>Arthropoda</taxon>
        <taxon>Chelicerata</taxon>
        <taxon>Arachnida</taxon>
        <taxon>Acari</taxon>
        <taxon>Acariformes</taxon>
        <taxon>Sarcoptiformes</taxon>
        <taxon>Astigmata</taxon>
        <taxon>Psoroptidia</taxon>
        <taxon>Analgoidea</taxon>
        <taxon>Pyroglyphidae</taxon>
        <taxon>Dermatophagoidinae</taxon>
        <taxon>Dermatophagoides</taxon>
    </lineage>
</organism>
<proteinExistence type="inferred from homology"/>